<keyword evidence="1" id="KW-1133">Transmembrane helix</keyword>
<sequence length="335" mass="38483">MYFFILHLISIIPKIQSTRKIGNVYAASNSNRANSKISEKCDKENQTCKNSKSYRTDNSYNYVPCEYEQRIKIKIFRKKCDFTNNSIKLIHKETNKKIKIASFNMTSSYNNRSHEINIYINDKLDAETTYLVKFSNTHNNFFFIANNKILNLDDVMSYIGEASDNGKEDYDLNYSGINPIYPQQKYDSPKHSTAENIGIHFSKSKKIVASFLENSKTNLNSFFNTNKKNNHDNSTYIELNGLNTGPSVSNNKKQNEVIDDITSGDGLLMNDKEKENDEISISLQEPIDDNKSIETNKLMDFYKKHEAGIDTAIYSICYSIVSLSLILILKITIFE</sequence>
<evidence type="ECO:0000313" key="3">
    <source>
        <dbReference type="Proteomes" id="UP001516464"/>
    </source>
</evidence>
<proteinExistence type="predicted"/>
<reference evidence="2 3" key="1">
    <citation type="submission" date="2019-01" db="EMBL/GenBank/DDBJ databases">
        <title>Genomes sequencing and comparative genomics of infectious freshwater microsporidia, Cucumispora dikerogammari and Thelohania contejeani.</title>
        <authorList>
            <person name="Cormier A."/>
            <person name="Giraud I."/>
            <person name="Wattier R."/>
            <person name="Teixeira M."/>
            <person name="Grandjean F."/>
            <person name="Rigaud T."/>
            <person name="Cordaux R."/>
        </authorList>
    </citation>
    <scope>NUCLEOTIDE SEQUENCE [LARGE SCALE GENOMIC DNA]</scope>
    <source>
        <strain evidence="2">T1</strain>
        <tissue evidence="2">Spores</tissue>
    </source>
</reference>
<feature type="transmembrane region" description="Helical" evidence="1">
    <location>
        <begin position="312"/>
        <end position="333"/>
    </location>
</feature>
<protein>
    <submittedName>
        <fullName evidence="2">Uncharacterized protein</fullName>
    </submittedName>
</protein>
<gene>
    <name evidence="2" type="ORF">TCON_1144</name>
</gene>
<keyword evidence="3" id="KW-1185">Reference proteome</keyword>
<comment type="caution">
    <text evidence="2">The sequence shown here is derived from an EMBL/GenBank/DDBJ whole genome shotgun (WGS) entry which is preliminary data.</text>
</comment>
<dbReference type="Proteomes" id="UP001516464">
    <property type="component" value="Unassembled WGS sequence"/>
</dbReference>
<evidence type="ECO:0000256" key="1">
    <source>
        <dbReference type="SAM" id="Phobius"/>
    </source>
</evidence>
<keyword evidence="1" id="KW-0472">Membrane</keyword>
<accession>A0ABQ7HZT6</accession>
<dbReference type="EMBL" id="SBIQ01000065">
    <property type="protein sequence ID" value="KAF7683649.1"/>
    <property type="molecule type" value="Genomic_DNA"/>
</dbReference>
<keyword evidence="1" id="KW-0812">Transmembrane</keyword>
<evidence type="ECO:0000313" key="2">
    <source>
        <dbReference type="EMBL" id="KAF7683649.1"/>
    </source>
</evidence>
<organism evidence="2 3">
    <name type="scientific">Astathelohania contejeani</name>
    <dbReference type="NCBI Taxonomy" id="164912"/>
    <lineage>
        <taxon>Eukaryota</taxon>
        <taxon>Fungi</taxon>
        <taxon>Fungi incertae sedis</taxon>
        <taxon>Microsporidia</taxon>
        <taxon>Astathelohaniidae</taxon>
        <taxon>Astathelohania</taxon>
    </lineage>
</organism>
<name>A0ABQ7HZT6_9MICR</name>